<reference evidence="3 4" key="1">
    <citation type="submission" date="2017-04" db="EMBL/GenBank/DDBJ databases">
        <title>Novel microbial lineages endemic to geothermal iron-oxide mats fill important gaps in the evolutionary history of Archaea.</title>
        <authorList>
            <person name="Jay Z.J."/>
            <person name="Beam J.P."/>
            <person name="Dlakic M."/>
            <person name="Rusch D.B."/>
            <person name="Kozubal M.A."/>
            <person name="Inskeep W.P."/>
        </authorList>
    </citation>
    <scope>NUCLEOTIDE SEQUENCE [LARGE SCALE GENOMIC DNA]</scope>
    <source>
        <strain evidence="3">OSP_D</strain>
    </source>
</reference>
<dbReference type="SUPFAM" id="SSF53756">
    <property type="entry name" value="UDP-Glycosyltransferase/glycogen phosphorylase"/>
    <property type="match status" value="1"/>
</dbReference>
<comment type="caution">
    <text evidence="3">The sequence shown here is derived from an EMBL/GenBank/DDBJ whole genome shotgun (WGS) entry which is preliminary data.</text>
</comment>
<dbReference type="PANTHER" id="PTHR21015">
    <property type="entry name" value="UDP-N-ACETYLGLUCOSAMINE--N-ACETYLMURAMYL-(PENTAPEPTIDE) PYROPHOSPHORYL-UNDECAPRENOL N-ACETYLGLUCOSAMINE TRANSFERASE 1"/>
    <property type="match status" value="1"/>
</dbReference>
<feature type="domain" description="Glycosyl transferase family 28 C-terminal" evidence="2">
    <location>
        <begin position="224"/>
        <end position="359"/>
    </location>
</feature>
<comment type="similarity">
    <text evidence="1">Belongs to the glycosyltransferase 28 family.</text>
</comment>
<evidence type="ECO:0000313" key="3">
    <source>
        <dbReference type="EMBL" id="PSN90215.1"/>
    </source>
</evidence>
<proteinExistence type="inferred from homology"/>
<dbReference type="Gene3D" id="3.40.50.2000">
    <property type="entry name" value="Glycogen Phosphorylase B"/>
    <property type="match status" value="1"/>
</dbReference>
<dbReference type="AlphaFoldDB" id="A0A2R6AV04"/>
<accession>A0A2R6AV04</accession>
<evidence type="ECO:0000256" key="1">
    <source>
        <dbReference type="ARBA" id="ARBA00006962"/>
    </source>
</evidence>
<evidence type="ECO:0000259" key="2">
    <source>
        <dbReference type="Pfam" id="PF04101"/>
    </source>
</evidence>
<dbReference type="EMBL" id="NEXE01000069">
    <property type="protein sequence ID" value="PSN90215.1"/>
    <property type="molecule type" value="Genomic_DNA"/>
</dbReference>
<dbReference type="Pfam" id="PF04101">
    <property type="entry name" value="Glyco_tran_28_C"/>
    <property type="match status" value="1"/>
</dbReference>
<organism evidence="3 4">
    <name type="scientific">Candidatus Marsarchaeota G2 archaeon OSP_D</name>
    <dbReference type="NCBI Taxonomy" id="1978157"/>
    <lineage>
        <taxon>Archaea</taxon>
        <taxon>Candidatus Marsarchaeota</taxon>
        <taxon>Candidatus Marsarchaeota group 2</taxon>
    </lineage>
</organism>
<dbReference type="InterPro" id="IPR007235">
    <property type="entry name" value="Glyco_trans_28_C"/>
</dbReference>
<evidence type="ECO:0000313" key="4">
    <source>
        <dbReference type="Proteomes" id="UP000240322"/>
    </source>
</evidence>
<dbReference type="GO" id="GO:0016758">
    <property type="term" value="F:hexosyltransferase activity"/>
    <property type="evidence" value="ECO:0007669"/>
    <property type="project" value="InterPro"/>
</dbReference>
<name>A0A2R6AV04_9ARCH</name>
<gene>
    <name evidence="3" type="ORF">B9Q03_07365</name>
</gene>
<protein>
    <recommendedName>
        <fullName evidence="2">Glycosyl transferase family 28 C-terminal domain-containing protein</fullName>
    </recommendedName>
</protein>
<dbReference type="PANTHER" id="PTHR21015:SF22">
    <property type="entry name" value="GLYCOSYLTRANSFERASE"/>
    <property type="match status" value="1"/>
</dbReference>
<sequence length="390" mass="43485">MRLLVGVSSVGLGHVKRSLSIVREIVKLRPDTSVGWLCAQPALSYLESVGENILPESYEMVSLSSAFEEKSVGGSVDSLEAVRVAYNLAKQNYQVIRKIVAEYDLLVQDEFLETLFAHRWEQNPTLPSCRAVITDFVDIALKGFNPVRWVFGAYANRMLRRSLLMNDARVFADSINSVPPSLRGWVQTNFLVTGPIVLVLVDDREVGKLRRRLLEDSGKRRIVCFTIGGTAVGKHILDFAWQNRRELSDALDALLLFLTGPRVDFREYNGDEKRVLAVGFTTQATAYFQASDCVVTQGGASTLNELEALGKPTVCIPIKGHWEQERNAWRFKTRDNYAVLSPTQLDATTLINSIIRVLEVQAPSKPNFKGGAARLAAEKIVGLLGYRRKV</sequence>
<dbReference type="Proteomes" id="UP000240322">
    <property type="component" value="Unassembled WGS sequence"/>
</dbReference>